<proteinExistence type="predicted"/>
<reference evidence="1" key="1">
    <citation type="journal article" date="2014" name="Front. Microbiol.">
        <title>High frequency of phylogenetically diverse reductive dehalogenase-homologous genes in deep subseafloor sedimentary metagenomes.</title>
        <authorList>
            <person name="Kawai M."/>
            <person name="Futagami T."/>
            <person name="Toyoda A."/>
            <person name="Takaki Y."/>
            <person name="Nishi S."/>
            <person name="Hori S."/>
            <person name="Arai W."/>
            <person name="Tsubouchi T."/>
            <person name="Morono Y."/>
            <person name="Uchiyama I."/>
            <person name="Ito T."/>
            <person name="Fujiyama A."/>
            <person name="Inagaki F."/>
            <person name="Takami H."/>
        </authorList>
    </citation>
    <scope>NUCLEOTIDE SEQUENCE</scope>
    <source>
        <strain evidence="1">Expedition CK06-06</strain>
    </source>
</reference>
<evidence type="ECO:0000313" key="1">
    <source>
        <dbReference type="EMBL" id="GAI06583.1"/>
    </source>
</evidence>
<name>X1KIR3_9ZZZZ</name>
<dbReference type="AlphaFoldDB" id="X1KIR3"/>
<comment type="caution">
    <text evidence="1">The sequence shown here is derived from an EMBL/GenBank/DDBJ whole genome shotgun (WGS) entry which is preliminary data.</text>
</comment>
<gene>
    <name evidence="1" type="ORF">S06H3_12260</name>
</gene>
<sequence length="167" mass="19438">RARRVWSFVLAALGLWGVYVTTWVVANPRVFVYPSVALDPANPAFTIFVVRNEGYLAIHDVKFECSMKYLKLPGDITIIGLGDYTNRFFDPNQVARVIGPGEEWSELLPLSGMEHNKFENADITVNLLFRPFRFWPFSLYVHKEKHRFETRQGKDGQWHWLPQPINK</sequence>
<dbReference type="EMBL" id="BARV01006008">
    <property type="protein sequence ID" value="GAI06583.1"/>
    <property type="molecule type" value="Genomic_DNA"/>
</dbReference>
<protein>
    <submittedName>
        <fullName evidence="1">Uncharacterized protein</fullName>
    </submittedName>
</protein>
<feature type="non-terminal residue" evidence="1">
    <location>
        <position position="1"/>
    </location>
</feature>
<organism evidence="1">
    <name type="scientific">marine sediment metagenome</name>
    <dbReference type="NCBI Taxonomy" id="412755"/>
    <lineage>
        <taxon>unclassified sequences</taxon>
        <taxon>metagenomes</taxon>
        <taxon>ecological metagenomes</taxon>
    </lineage>
</organism>
<accession>X1KIR3</accession>